<dbReference type="STRING" id="180163.SAMN02745174_01388"/>
<dbReference type="EMBL" id="FUWX01000009">
    <property type="protein sequence ID" value="SJZ72230.1"/>
    <property type="molecule type" value="Genomic_DNA"/>
</dbReference>
<evidence type="ECO:0000313" key="1">
    <source>
        <dbReference type="EMBL" id="SJZ72230.1"/>
    </source>
</evidence>
<proteinExistence type="predicted"/>
<sequence>MGKKLLILFLFLGIFTLNFGEDISLERIEELYKNKTISEDDYNFLKAELEGTLQEKHYFSLFINRNWISDKFPIIYKNNEAYISMFHFFKEINFRNYKIDNERIEMYLGRRMHRVTLNFKTGEITGLEKTNFTKKGFFKKDDDYFIRYNLFRDIFLNAIDVDHKRTRISMSTRYATPQEIRRGLKLSQEELEKDGLTNNFYYTNSRKLIDLGYMRFNFDKTFTKSEGKKDNDWSGILEYQGPFLYGNLTTEYDVKEETFTSTSLYYPNLPHNHFLELRGTKVDNDYWEKSILFEKDKGYFEEGKNFIIRENVPIGSRVELIYLGATIDIQHERNGLVEFKNDEIKNDREYTLKIHTKDGQIITKIIKTSDDFNQQNIGEFQYRLYSSEEKSSNKNIFETEVFYGFTDHITLGGKYYKTPETLNDEYIYLERGGGEFIYSNHIKTYPYTFVLGGEKILTPKEFQERDTLEGLFQIKFDNIKFRYEQGTYSEYYTNHKSKIFLVEYNPWDFLRLDYTYEKLEDFHGNKDRGYTFEGELTHNFGRILSTFSFEKDIDYTKRYSLNLYYTGYRDYSVRWNNSITEAGDDLESMLSLYNRTTKNGIDYSFDISYNEKDKEKFTFRISLDYDNWFSFDAFSKDSGDYEISAGIDRIVDLKNITRPLDSMDSSRAEVITYLDINDNNKFDLNEPKIGNVEVEINNEKKITRLNEKTYFHGIPNDILYTFIPKVRRPGYDIINSKFSLKGKGGGDIEVLIPIKPLFSLSGNLHLENLTEEEKIDVYDGVVVKIKDSHNIIINSTLPDQFGYYDISGLTVGDYTLEITSFKNTKIKPLIIPLKVKYIDEKTKVIKVNSTIKDNKIIQLKEVK</sequence>
<evidence type="ECO:0000313" key="2">
    <source>
        <dbReference type="Proteomes" id="UP000191153"/>
    </source>
</evidence>
<dbReference type="Proteomes" id="UP000191153">
    <property type="component" value="Unassembled WGS sequence"/>
</dbReference>
<reference evidence="1 2" key="1">
    <citation type="submission" date="2017-02" db="EMBL/GenBank/DDBJ databases">
        <authorList>
            <person name="Peterson S.W."/>
        </authorList>
    </citation>
    <scope>NUCLEOTIDE SEQUENCE [LARGE SCALE GENOMIC DNA]</scope>
    <source>
        <strain evidence="1 2">ATCC 700028</strain>
    </source>
</reference>
<name>A0A1T4MYP6_9FUSO</name>
<accession>A0A1T4MYP6</accession>
<organism evidence="1 2">
    <name type="scientific">Cetobacterium ceti</name>
    <dbReference type="NCBI Taxonomy" id="180163"/>
    <lineage>
        <taxon>Bacteria</taxon>
        <taxon>Fusobacteriati</taxon>
        <taxon>Fusobacteriota</taxon>
        <taxon>Fusobacteriia</taxon>
        <taxon>Fusobacteriales</taxon>
        <taxon>Fusobacteriaceae</taxon>
        <taxon>Cetobacterium</taxon>
    </lineage>
</organism>
<dbReference type="OrthoDB" id="84115at2"/>
<keyword evidence="2" id="KW-1185">Reference proteome</keyword>
<protein>
    <submittedName>
        <fullName evidence="1">Uncharacterized protein</fullName>
    </submittedName>
</protein>
<dbReference type="RefSeq" id="WP_078693882.1">
    <property type="nucleotide sequence ID" value="NZ_FUWX01000009.1"/>
</dbReference>
<gene>
    <name evidence="1" type="ORF">SAMN02745174_01388</name>
</gene>
<dbReference type="AlphaFoldDB" id="A0A1T4MYP6"/>